<evidence type="ECO:0000256" key="2">
    <source>
        <dbReference type="ARBA" id="ARBA00009209"/>
    </source>
</evidence>
<accession>A0A5B8VW12</accession>
<dbReference type="InterPro" id="IPR002037">
    <property type="entry name" value="Glyco_hydro_8"/>
</dbReference>
<sequence length="406" mass="46880">MLKTGKTLLLILLTCNGLSAQTASKPFPQHTIYTRGAILPNHLTQKSLDNSTLNFYWQWKNRYVKQAADKSQSYIWFERPGNKQCVSEGQGYGMIIVALMAGADRSAKIVYDALFRYYQLHPARKGQYLMAWAQNKNGLSTDRSSATDGDMDIAYSLLLANKQWGSRGNINYLKAAKLLIADIMKYEINRKQFTILLGNDVEADSEDYFDTRTSDFMPSHFKAFRAATGDVRWDKVTDNTYRLFTRMQQKYSPDAGLVPDFIQQVHKKPHPARPMYLESKYDGCYNYNACRVPWRITADYLLYGDERAKLITTKINRWIRLTSSDNPDNISAGYTLAGNDLPTRHFEALSFIAPFAVAAMTNNKNQQWLNHTWDYLLHFKLKDYDYYDNSIKMLNMIMLSGNYWKV</sequence>
<dbReference type="EC" id="3.2.1.-" evidence="9"/>
<dbReference type="Pfam" id="PF01270">
    <property type="entry name" value="Glyco_hydro_8"/>
    <property type="match status" value="1"/>
</dbReference>
<keyword evidence="3 10" id="KW-0732">Signal</keyword>
<dbReference type="RefSeq" id="WP_147052227.1">
    <property type="nucleotide sequence ID" value="NZ_CP042437.1"/>
</dbReference>
<dbReference type="OrthoDB" id="9803461at2"/>
<evidence type="ECO:0000313" key="11">
    <source>
        <dbReference type="EMBL" id="QEC75072.1"/>
    </source>
</evidence>
<reference evidence="11 12" key="1">
    <citation type="journal article" date="2013" name="J. Microbiol.">
        <title>Mucilaginibacter ginsenosidivorax sp. nov., with ginsenoside converting activity isolated from sediment.</title>
        <authorList>
            <person name="Kim J.K."/>
            <person name="Choi T.E."/>
            <person name="Liu Q.M."/>
            <person name="Park H.Y."/>
            <person name="Yi T.H."/>
            <person name="Yoon M.H."/>
            <person name="Kim S.C."/>
            <person name="Im W.T."/>
        </authorList>
    </citation>
    <scope>NUCLEOTIDE SEQUENCE [LARGE SCALE GENOMIC DNA]</scope>
    <source>
        <strain evidence="11 12">KHI28</strain>
    </source>
</reference>
<evidence type="ECO:0000256" key="5">
    <source>
        <dbReference type="ARBA" id="ARBA00023001"/>
    </source>
</evidence>
<evidence type="ECO:0000256" key="3">
    <source>
        <dbReference type="ARBA" id="ARBA00022729"/>
    </source>
</evidence>
<keyword evidence="6 9" id="KW-0326">Glycosidase</keyword>
<proteinExistence type="inferred from homology"/>
<dbReference type="SUPFAM" id="SSF48208">
    <property type="entry name" value="Six-hairpin glycosidases"/>
    <property type="match status" value="1"/>
</dbReference>
<name>A0A5B8VW12_9SPHI</name>
<protein>
    <recommendedName>
        <fullName evidence="9">Glucanase</fullName>
        <ecNumber evidence="9">3.2.1.-</ecNumber>
    </recommendedName>
</protein>
<organism evidence="11 12">
    <name type="scientific">Mucilaginibacter ginsenosidivorax</name>
    <dbReference type="NCBI Taxonomy" id="862126"/>
    <lineage>
        <taxon>Bacteria</taxon>
        <taxon>Pseudomonadati</taxon>
        <taxon>Bacteroidota</taxon>
        <taxon>Sphingobacteriia</taxon>
        <taxon>Sphingobacteriales</taxon>
        <taxon>Sphingobacteriaceae</taxon>
        <taxon>Mucilaginibacter</taxon>
    </lineage>
</organism>
<feature type="chain" id="PRO_5022780512" description="Glucanase" evidence="10">
    <location>
        <begin position="21"/>
        <end position="406"/>
    </location>
</feature>
<keyword evidence="5" id="KW-0136">Cellulose degradation</keyword>
<dbReference type="InterPro" id="IPR019834">
    <property type="entry name" value="Glyco_hydro_8_CS"/>
</dbReference>
<dbReference type="PRINTS" id="PR00735">
    <property type="entry name" value="GLHYDRLASE8"/>
</dbReference>
<comment type="catalytic activity">
    <reaction evidence="1">
        <text>Endohydrolysis of (1-&gt;4)-beta-D-glucosidic linkages in cellulose, lichenin and cereal beta-D-glucans.</text>
        <dbReference type="EC" id="3.2.1.4"/>
    </reaction>
</comment>
<feature type="signal peptide" evidence="10">
    <location>
        <begin position="1"/>
        <end position="20"/>
    </location>
</feature>
<dbReference type="GO" id="GO:0030245">
    <property type="term" value="P:cellulose catabolic process"/>
    <property type="evidence" value="ECO:0007669"/>
    <property type="project" value="UniProtKB-KW"/>
</dbReference>
<keyword evidence="7 9" id="KW-0624">Polysaccharide degradation</keyword>
<keyword evidence="7 9" id="KW-0119">Carbohydrate metabolism</keyword>
<evidence type="ECO:0000256" key="9">
    <source>
        <dbReference type="RuleBase" id="RU361167"/>
    </source>
</evidence>
<evidence type="ECO:0000256" key="7">
    <source>
        <dbReference type="ARBA" id="ARBA00023326"/>
    </source>
</evidence>
<dbReference type="Proteomes" id="UP000321362">
    <property type="component" value="Chromosome"/>
</dbReference>
<evidence type="ECO:0000313" key="12">
    <source>
        <dbReference type="Proteomes" id="UP000321362"/>
    </source>
</evidence>
<dbReference type="Gene3D" id="1.50.10.10">
    <property type="match status" value="1"/>
</dbReference>
<dbReference type="InterPro" id="IPR012341">
    <property type="entry name" value="6hp_glycosidase-like_sf"/>
</dbReference>
<dbReference type="KEGG" id="mgk:FSB76_03585"/>
<dbReference type="AlphaFoldDB" id="A0A5B8VW12"/>
<evidence type="ECO:0000256" key="1">
    <source>
        <dbReference type="ARBA" id="ARBA00000966"/>
    </source>
</evidence>
<dbReference type="InterPro" id="IPR008928">
    <property type="entry name" value="6-hairpin_glycosidase_sf"/>
</dbReference>
<evidence type="ECO:0000256" key="10">
    <source>
        <dbReference type="SAM" id="SignalP"/>
    </source>
</evidence>
<evidence type="ECO:0000256" key="8">
    <source>
        <dbReference type="PROSITE-ProRule" id="PRU10058"/>
    </source>
</evidence>
<dbReference type="EMBL" id="CP042437">
    <property type="protein sequence ID" value="QEC75072.1"/>
    <property type="molecule type" value="Genomic_DNA"/>
</dbReference>
<keyword evidence="12" id="KW-1185">Reference proteome</keyword>
<dbReference type="GO" id="GO:0008810">
    <property type="term" value="F:cellulase activity"/>
    <property type="evidence" value="ECO:0007669"/>
    <property type="project" value="UniProtKB-EC"/>
</dbReference>
<comment type="similarity">
    <text evidence="2 9">Belongs to the glycosyl hydrolase 8 (cellulase D) family.</text>
</comment>
<keyword evidence="4 9" id="KW-0378">Hydrolase</keyword>
<gene>
    <name evidence="11" type="ORF">FSB76_03585</name>
</gene>
<dbReference type="PROSITE" id="PS00812">
    <property type="entry name" value="GLYCOSYL_HYDROL_F8"/>
    <property type="match status" value="1"/>
</dbReference>
<evidence type="ECO:0000256" key="6">
    <source>
        <dbReference type="ARBA" id="ARBA00023295"/>
    </source>
</evidence>
<feature type="active site" description="Nucleophile" evidence="8">
    <location>
        <position position="148"/>
    </location>
</feature>
<evidence type="ECO:0000256" key="4">
    <source>
        <dbReference type="ARBA" id="ARBA00022801"/>
    </source>
</evidence>